<organism evidence="2">
    <name type="scientific">Arundo donax</name>
    <name type="common">Giant reed</name>
    <name type="synonym">Donax arundinaceus</name>
    <dbReference type="NCBI Taxonomy" id="35708"/>
    <lineage>
        <taxon>Eukaryota</taxon>
        <taxon>Viridiplantae</taxon>
        <taxon>Streptophyta</taxon>
        <taxon>Embryophyta</taxon>
        <taxon>Tracheophyta</taxon>
        <taxon>Spermatophyta</taxon>
        <taxon>Magnoliopsida</taxon>
        <taxon>Liliopsida</taxon>
        <taxon>Poales</taxon>
        <taxon>Poaceae</taxon>
        <taxon>PACMAD clade</taxon>
        <taxon>Arundinoideae</taxon>
        <taxon>Arundineae</taxon>
        <taxon>Arundo</taxon>
    </lineage>
</organism>
<reference evidence="2" key="1">
    <citation type="submission" date="2014-09" db="EMBL/GenBank/DDBJ databases">
        <authorList>
            <person name="Magalhaes I.L.F."/>
            <person name="Oliveira U."/>
            <person name="Santos F.R."/>
            <person name="Vidigal T.H.D.A."/>
            <person name="Brescovit A.D."/>
            <person name="Santos A.J."/>
        </authorList>
    </citation>
    <scope>NUCLEOTIDE SEQUENCE</scope>
    <source>
        <tissue evidence="2">Shoot tissue taken approximately 20 cm above the soil surface</tissue>
    </source>
</reference>
<accession>A0A0A8ZZD0</accession>
<protein>
    <submittedName>
        <fullName evidence="2">Uncharacterized protein</fullName>
    </submittedName>
</protein>
<evidence type="ECO:0000256" key="1">
    <source>
        <dbReference type="SAM" id="MobiDB-lite"/>
    </source>
</evidence>
<reference evidence="2" key="2">
    <citation type="journal article" date="2015" name="Data Brief">
        <title>Shoot transcriptome of the giant reed, Arundo donax.</title>
        <authorList>
            <person name="Barrero R.A."/>
            <person name="Guerrero F.D."/>
            <person name="Moolhuijzen P."/>
            <person name="Goolsby J.A."/>
            <person name="Tidwell J."/>
            <person name="Bellgard S.E."/>
            <person name="Bellgard M.I."/>
        </authorList>
    </citation>
    <scope>NUCLEOTIDE SEQUENCE</scope>
    <source>
        <tissue evidence="2">Shoot tissue taken approximately 20 cm above the soil surface</tissue>
    </source>
</reference>
<evidence type="ECO:0000313" key="2">
    <source>
        <dbReference type="EMBL" id="JAD44196.1"/>
    </source>
</evidence>
<dbReference type="EMBL" id="GBRH01253699">
    <property type="protein sequence ID" value="JAD44196.1"/>
    <property type="molecule type" value="Transcribed_RNA"/>
</dbReference>
<dbReference type="AlphaFoldDB" id="A0A0A8ZZD0"/>
<feature type="region of interest" description="Disordered" evidence="1">
    <location>
        <begin position="65"/>
        <end position="101"/>
    </location>
</feature>
<sequence>MYRHIANHSCSCPQKVASFTHIQSFISWYCVVSCYQSRRALLDVPARRPPRNAIAIAVNAVKPFPPRLPRKREQTPAFPCFTHPPPRSNTTQPNPSTASSP</sequence>
<name>A0A0A8ZZD0_ARUDO</name>
<feature type="compositionally biased region" description="Polar residues" evidence="1">
    <location>
        <begin position="88"/>
        <end position="101"/>
    </location>
</feature>
<proteinExistence type="predicted"/>